<accession>A0A928KXH1</accession>
<evidence type="ECO:0000259" key="6">
    <source>
        <dbReference type="Pfam" id="PF08531"/>
    </source>
</evidence>
<keyword evidence="4" id="KW-0812">Transmembrane</keyword>
<reference evidence="9" key="1">
    <citation type="submission" date="2019-04" db="EMBL/GenBank/DDBJ databases">
        <title>Evolution of Biomass-Degrading Anaerobic Consortia Revealed by Metagenomics.</title>
        <authorList>
            <person name="Peng X."/>
        </authorList>
    </citation>
    <scope>NUCLEOTIDE SEQUENCE</scope>
    <source>
        <strain evidence="9">SIG551</strain>
    </source>
</reference>
<dbReference type="PANTHER" id="PTHR33307:SF6">
    <property type="entry name" value="ALPHA-RHAMNOSIDASE (EUROFUNG)-RELATED"/>
    <property type="match status" value="1"/>
</dbReference>
<evidence type="ECO:0000256" key="1">
    <source>
        <dbReference type="ARBA" id="ARBA00001445"/>
    </source>
</evidence>
<dbReference type="InterPro" id="IPR008979">
    <property type="entry name" value="Galactose-bd-like_sf"/>
</dbReference>
<proteinExistence type="predicted"/>
<dbReference type="Pfam" id="PF17390">
    <property type="entry name" value="Bac_rhamnosid_C"/>
    <property type="match status" value="1"/>
</dbReference>
<dbReference type="Pfam" id="PF08531">
    <property type="entry name" value="Bac_rhamnosid_N"/>
    <property type="match status" value="1"/>
</dbReference>
<feature type="transmembrane region" description="Helical" evidence="4">
    <location>
        <begin position="7"/>
        <end position="24"/>
    </location>
</feature>
<dbReference type="EC" id="3.2.1.40" evidence="2"/>
<dbReference type="InterPro" id="IPR035396">
    <property type="entry name" value="Bac_rhamnosid6H"/>
</dbReference>
<name>A0A928KXH1_9FIRM</name>
<evidence type="ECO:0000256" key="2">
    <source>
        <dbReference type="ARBA" id="ARBA00012652"/>
    </source>
</evidence>
<feature type="domain" description="Bacterial alpha-L-rhamnosidase N-terminal" evidence="6">
    <location>
        <begin position="333"/>
        <end position="484"/>
    </location>
</feature>
<feature type="transmembrane region" description="Helical" evidence="4">
    <location>
        <begin position="123"/>
        <end position="144"/>
    </location>
</feature>
<dbReference type="AlphaFoldDB" id="A0A928KXH1"/>
<dbReference type="SUPFAM" id="SSF49785">
    <property type="entry name" value="Galactose-binding domain-like"/>
    <property type="match status" value="1"/>
</dbReference>
<dbReference type="Pfam" id="PF17389">
    <property type="entry name" value="Bac_rhamnosid6H"/>
    <property type="match status" value="1"/>
</dbReference>
<evidence type="ECO:0000259" key="7">
    <source>
        <dbReference type="Pfam" id="PF17389"/>
    </source>
</evidence>
<dbReference type="PANTHER" id="PTHR33307">
    <property type="entry name" value="ALPHA-RHAMNOSIDASE (EUROFUNG)"/>
    <property type="match status" value="1"/>
</dbReference>
<keyword evidence="4" id="KW-1133">Transmembrane helix</keyword>
<evidence type="ECO:0000313" key="10">
    <source>
        <dbReference type="Proteomes" id="UP000754750"/>
    </source>
</evidence>
<feature type="transmembrane region" description="Helical" evidence="4">
    <location>
        <begin position="59"/>
        <end position="80"/>
    </location>
</feature>
<dbReference type="InterPro" id="IPR016007">
    <property type="entry name" value="Alpha_rhamnosid"/>
</dbReference>
<dbReference type="InterPro" id="IPR035398">
    <property type="entry name" value="Bac_rhamnosid_C"/>
</dbReference>
<dbReference type="InterPro" id="IPR008928">
    <property type="entry name" value="6-hairpin_glycosidase_sf"/>
</dbReference>
<comment type="catalytic activity">
    <reaction evidence="1">
        <text>Hydrolysis of terminal non-reducing alpha-L-rhamnose residues in alpha-L-rhamnosides.</text>
        <dbReference type="EC" id="3.2.1.40"/>
    </reaction>
</comment>
<feature type="domain" description="Alpha-L-rhamnosidase concanavalin-like" evidence="5">
    <location>
        <begin position="495"/>
        <end position="597"/>
    </location>
</feature>
<dbReference type="GO" id="GO:0030596">
    <property type="term" value="F:alpha-L-rhamnosidase activity"/>
    <property type="evidence" value="ECO:0007669"/>
    <property type="project" value="UniProtKB-EC"/>
</dbReference>
<dbReference type="EMBL" id="SVNY01000004">
    <property type="protein sequence ID" value="MBE6833860.1"/>
    <property type="molecule type" value="Genomic_DNA"/>
</dbReference>
<dbReference type="InterPro" id="IPR008902">
    <property type="entry name" value="Rhamnosid_concanavalin"/>
</dbReference>
<dbReference type="Gene3D" id="2.60.420.10">
    <property type="entry name" value="Maltose phosphorylase, domain 3"/>
    <property type="match status" value="1"/>
</dbReference>
<evidence type="ECO:0000259" key="8">
    <source>
        <dbReference type="Pfam" id="PF17390"/>
    </source>
</evidence>
<feature type="transmembrane region" description="Helical" evidence="4">
    <location>
        <begin position="86"/>
        <end position="103"/>
    </location>
</feature>
<evidence type="ECO:0000259" key="5">
    <source>
        <dbReference type="Pfam" id="PF05592"/>
    </source>
</evidence>
<dbReference type="Pfam" id="PF05592">
    <property type="entry name" value="Bac_rhamnosid"/>
    <property type="match status" value="1"/>
</dbReference>
<organism evidence="9 10">
    <name type="scientific">Faecalispora sporosphaeroides</name>
    <dbReference type="NCBI Taxonomy" id="1549"/>
    <lineage>
        <taxon>Bacteria</taxon>
        <taxon>Bacillati</taxon>
        <taxon>Bacillota</taxon>
        <taxon>Clostridia</taxon>
        <taxon>Eubacteriales</taxon>
        <taxon>Oscillospiraceae</taxon>
        <taxon>Faecalispora</taxon>
    </lineage>
</organism>
<evidence type="ECO:0000256" key="4">
    <source>
        <dbReference type="SAM" id="Phobius"/>
    </source>
</evidence>
<feature type="domain" description="Alpha-L-rhamnosidase six-hairpin glycosidase" evidence="7">
    <location>
        <begin position="602"/>
        <end position="962"/>
    </location>
</feature>
<dbReference type="Gene3D" id="2.60.120.260">
    <property type="entry name" value="Galactose-binding domain-like"/>
    <property type="match status" value="2"/>
</dbReference>
<dbReference type="InterPro" id="IPR013737">
    <property type="entry name" value="Bac_rhamnosid_N"/>
</dbReference>
<gene>
    <name evidence="9" type="ORF">E7512_09810</name>
</gene>
<keyword evidence="4" id="KW-0472">Membrane</keyword>
<evidence type="ECO:0000256" key="3">
    <source>
        <dbReference type="ARBA" id="ARBA00022801"/>
    </source>
</evidence>
<evidence type="ECO:0000313" key="9">
    <source>
        <dbReference type="EMBL" id="MBE6833860.1"/>
    </source>
</evidence>
<sequence length="1045" mass="116206">MGIGAINILLGLIGLLLLGSPFPFNYDVPVAVLLLMCVAATLGINIFQQFRNGKCLKLTKYKAIILGAGTAALLLGILFLTVRTRLTGNLLSVSIIALGGVSAGKPLYDHFRNMKTQKNSRKILISLQGAFFLVCSIGCLLLLASNYTRNQAFAYREANVVSDGKIQTVKLLSKEDPFGMRVDPPEQTGIYADHMKTNMLVSPNSLTPGEIAFSWAPTNAVSQSGFQITIKQGDQLVYDSKKRVSSAIQFQPDFKTESGKSYIWYLTLYDENGKAGQTKSDRFQTSLARDDWQAEWINPEEDTTVPTKANRRPASYLRKTFEITEDQISQGKIMLYATAHGVYDMWINGTHVNGWFMAPGFTQYPDILQTQAYDITEYLRAGKNEILVQVGDGWYRGSLDKEQVINSFGTDAAFLCEARADDNVIFQTDQTWEAANDGWLAQNDLHQGEVYDADKDTSDFTWHPVTIEKYGYENLTGSDCQPITQHEKFTPTIITTPAGETVLDFGQNFSGYVQINIDAQGGEQIKLIHGETLDENGNFTISNFQASPSYPTLQEVTYTCKNGHNSYHPSTTYFGFRYVKVETKLPISPKSFQGVAVYSDMEQTGFFESGNAKVNQLFSNTLWSMKSNFVGVMTDCPTREKSGYAGDGQIFAPTGLYLMDSYPVYSSWLKSYAHVFHEDGSLMQFAPTKLTKSLFDSSHGWSDAIVMIPYDMWKRTGNLQVVSDTYKASKRWVDYALKRAASGTHLYYKNKLDKSLYPYLADQGFGWGEWLEADYNNSVTMVTILGNNALMGEPEVGTAYLYTSCRELSAMAKALGNTEDAAYYADAANKVRKAYREVFTDNGTITEEHRQSRYIRPISKGLLNEAESIAASNKLAELITAKNNHLNTGFLSTGSLLQSLSDYGNTKKAYDVLLQETLPSWLYAVNKGATTIWETWDGIDADGKVSSSLNHYSYGAVCSWLMDSSAGIRVEDGAITISPKTDPRLGYVNARYDSPYGQIRSAWVYKEGSIYFEFQIPCNMTATINLPDGTERKVGSGVHAYVVNA</sequence>
<feature type="transmembrane region" description="Helical" evidence="4">
    <location>
        <begin position="30"/>
        <end position="47"/>
    </location>
</feature>
<protein>
    <recommendedName>
        <fullName evidence="2">alpha-L-rhamnosidase</fullName>
        <ecNumber evidence="2">3.2.1.40</ecNumber>
    </recommendedName>
</protein>
<dbReference type="Gene3D" id="1.50.10.10">
    <property type="match status" value="1"/>
</dbReference>
<dbReference type="GO" id="GO:0005975">
    <property type="term" value="P:carbohydrate metabolic process"/>
    <property type="evidence" value="ECO:0007669"/>
    <property type="project" value="InterPro"/>
</dbReference>
<dbReference type="RefSeq" id="WP_326840550.1">
    <property type="nucleotide sequence ID" value="NZ_SVNY01000004.1"/>
</dbReference>
<dbReference type="InterPro" id="IPR012341">
    <property type="entry name" value="6hp_glycosidase-like_sf"/>
</dbReference>
<dbReference type="Proteomes" id="UP000754750">
    <property type="component" value="Unassembled WGS sequence"/>
</dbReference>
<feature type="domain" description="Alpha-L-rhamnosidase C-terminal" evidence="8">
    <location>
        <begin position="975"/>
        <end position="1036"/>
    </location>
</feature>
<dbReference type="SUPFAM" id="SSF48208">
    <property type="entry name" value="Six-hairpin glycosidases"/>
    <property type="match status" value="1"/>
</dbReference>
<keyword evidence="3" id="KW-0378">Hydrolase</keyword>
<comment type="caution">
    <text evidence="9">The sequence shown here is derived from an EMBL/GenBank/DDBJ whole genome shotgun (WGS) entry which is preliminary data.</text>
</comment>